<dbReference type="Proteomes" id="UP001171751">
    <property type="component" value="Unassembled WGS sequence"/>
</dbReference>
<accession>A0AA43UDG8</accession>
<protein>
    <recommendedName>
        <fullName evidence="3">IrrE N-terminal-like domain-containing protein</fullName>
    </recommendedName>
</protein>
<comment type="caution">
    <text evidence="1">The sequence shown here is derived from an EMBL/GenBank/DDBJ whole genome shotgun (WGS) entry which is preliminary data.</text>
</comment>
<dbReference type="AlphaFoldDB" id="A0AA43UDG8"/>
<evidence type="ECO:0008006" key="3">
    <source>
        <dbReference type="Google" id="ProtNLM"/>
    </source>
</evidence>
<sequence length="206" mass="23635">MSDKTPVNQDVLGAWLCLCKVQSAERRIESRFDVAQVDELVSKLKDIMLTNRGDLQKSLKNLFAEYGIDFSIVHNFRGAPVHGYIARKEDVTYQMVLTLRGAAADIFWFSLFHELGHIVNGDVSKVGSFIDAQDSNDKQKEEAADLFAGSVLLEPRSYERFVNEGSFTYTSIKEYARQQEVPPYIVIGRLQKETKIPWSWYQRYKP</sequence>
<evidence type="ECO:0000313" key="2">
    <source>
        <dbReference type="Proteomes" id="UP001171751"/>
    </source>
</evidence>
<keyword evidence="2" id="KW-1185">Reference proteome</keyword>
<dbReference type="EMBL" id="JAUNQW010000055">
    <property type="protein sequence ID" value="MDO5457991.1"/>
    <property type="molecule type" value="Genomic_DNA"/>
</dbReference>
<proteinExistence type="predicted"/>
<feature type="non-terminal residue" evidence="1">
    <location>
        <position position="206"/>
    </location>
</feature>
<name>A0AA43UDG8_9LACT</name>
<organism evidence="1 2">
    <name type="scientific">Atopococcus tabaci</name>
    <dbReference type="NCBI Taxonomy" id="269774"/>
    <lineage>
        <taxon>Bacteria</taxon>
        <taxon>Bacillati</taxon>
        <taxon>Bacillota</taxon>
        <taxon>Bacilli</taxon>
        <taxon>Lactobacillales</taxon>
        <taxon>Carnobacteriaceae</taxon>
        <taxon>Atopococcus</taxon>
    </lineage>
</organism>
<reference evidence="1" key="1">
    <citation type="submission" date="2023-07" db="EMBL/GenBank/DDBJ databases">
        <title>Between Cages and Wild: Unraveling the Impact of Captivity on Animal Microbiomes and Antimicrobial Resistance.</title>
        <authorList>
            <person name="Schmartz G.P."/>
            <person name="Rehner J."/>
            <person name="Schuff M.J."/>
            <person name="Becker S.L."/>
            <person name="Kravczyk M."/>
            <person name="Gurevich A."/>
            <person name="Francke R."/>
            <person name="Mueller R."/>
            <person name="Keller V."/>
            <person name="Keller A."/>
        </authorList>
    </citation>
    <scope>NUCLEOTIDE SEQUENCE</scope>
    <source>
        <strain evidence="1">S39M_St_73</strain>
    </source>
</reference>
<gene>
    <name evidence="1" type="ORF">Q4F26_06545</name>
</gene>
<evidence type="ECO:0000313" key="1">
    <source>
        <dbReference type="EMBL" id="MDO5457991.1"/>
    </source>
</evidence>